<sequence length="277" mass="30888">MTPFTDKTGFLVGASDTHDGIQNIDISRGRGGIHNVRAIEGVQISDMMHIKDGLIIRSANLDSIGQWEAEQLIHRYGVKAIFDLRDEREIRNKSKTTCGIPIYRLSALHAIDPEVVATYFQGLSQNAPSAFASFYMHICALSEPAFKTIFTYIRDNPDCPFLVHCELGKDRTGVFISILLQVLGVSDDYIIDDYHLSELAIKPMVAKRAERLHKHPLIEGLSLAPEALDNHFLALQDTMRLFIGAFRDNYGDGSGYLQSIGFSREDIASIQSNLTCI</sequence>
<dbReference type="PANTHER" id="PTHR31126">
    <property type="entry name" value="TYROSINE-PROTEIN PHOSPHATASE"/>
    <property type="match status" value="1"/>
</dbReference>
<reference evidence="3" key="1">
    <citation type="journal article" date="2017" name="Nat. Microbiol.">
        <title>Global analysis of biosynthetic gene clusters reveals vast potential of secondary metabolite production in Penicillium species.</title>
        <authorList>
            <person name="Nielsen J.C."/>
            <person name="Grijseels S."/>
            <person name="Prigent S."/>
            <person name="Ji B."/>
            <person name="Dainat J."/>
            <person name="Nielsen K.F."/>
            <person name="Frisvad J.C."/>
            <person name="Workman M."/>
            <person name="Nielsen J."/>
        </authorList>
    </citation>
    <scope>NUCLEOTIDE SEQUENCE [LARGE SCALE GENOMIC DNA]</scope>
    <source>
        <strain evidence="3">IBT 4502</strain>
    </source>
</reference>
<organism evidence="2 3">
    <name type="scientific">Penicillium polonicum</name>
    <dbReference type="NCBI Taxonomy" id="60169"/>
    <lineage>
        <taxon>Eukaryota</taxon>
        <taxon>Fungi</taxon>
        <taxon>Dikarya</taxon>
        <taxon>Ascomycota</taxon>
        <taxon>Pezizomycotina</taxon>
        <taxon>Eurotiomycetes</taxon>
        <taxon>Eurotiomycetidae</taxon>
        <taxon>Eurotiales</taxon>
        <taxon>Aspergillaceae</taxon>
        <taxon>Penicillium</taxon>
    </lineage>
</organism>
<dbReference type="PROSITE" id="PS00383">
    <property type="entry name" value="TYR_PHOSPHATASE_1"/>
    <property type="match status" value="1"/>
</dbReference>
<name>A0A1V6NE52_PENPO</name>
<protein>
    <recommendedName>
        <fullName evidence="1">Tyrosine specific protein phosphatases domain-containing protein</fullName>
    </recommendedName>
</protein>
<dbReference type="InterPro" id="IPR000387">
    <property type="entry name" value="Tyr_Pase_dom"/>
</dbReference>
<evidence type="ECO:0000313" key="2">
    <source>
        <dbReference type="EMBL" id="OQD62847.1"/>
    </source>
</evidence>
<dbReference type="SUPFAM" id="SSF52799">
    <property type="entry name" value="(Phosphotyrosine protein) phosphatases II"/>
    <property type="match status" value="1"/>
</dbReference>
<dbReference type="GO" id="GO:0004721">
    <property type="term" value="F:phosphoprotein phosphatase activity"/>
    <property type="evidence" value="ECO:0007669"/>
    <property type="project" value="InterPro"/>
</dbReference>
<dbReference type="Pfam" id="PF13350">
    <property type="entry name" value="Y_phosphatase3"/>
    <property type="match status" value="1"/>
</dbReference>
<dbReference type="InterPro" id="IPR029021">
    <property type="entry name" value="Prot-tyrosine_phosphatase-like"/>
</dbReference>
<evidence type="ECO:0000259" key="1">
    <source>
        <dbReference type="PROSITE" id="PS50056"/>
    </source>
</evidence>
<comment type="caution">
    <text evidence="2">The sequence shown here is derived from an EMBL/GenBank/DDBJ whole genome shotgun (WGS) entry which is preliminary data.</text>
</comment>
<dbReference type="Gene3D" id="3.90.190.10">
    <property type="entry name" value="Protein tyrosine phosphatase superfamily"/>
    <property type="match status" value="1"/>
</dbReference>
<dbReference type="InterPro" id="IPR016130">
    <property type="entry name" value="Tyr_Pase_AS"/>
</dbReference>
<dbReference type="PANTHER" id="PTHR31126:SF1">
    <property type="entry name" value="TYROSINE SPECIFIC PROTEIN PHOSPHATASES DOMAIN-CONTAINING PROTEIN"/>
    <property type="match status" value="1"/>
</dbReference>
<evidence type="ECO:0000313" key="3">
    <source>
        <dbReference type="Proteomes" id="UP000191408"/>
    </source>
</evidence>
<accession>A0A1V6NE52</accession>
<dbReference type="PROSITE" id="PS50056">
    <property type="entry name" value="TYR_PHOSPHATASE_2"/>
    <property type="match status" value="1"/>
</dbReference>
<proteinExistence type="predicted"/>
<dbReference type="STRING" id="60169.A0A1V6NE52"/>
<keyword evidence="3" id="KW-1185">Reference proteome</keyword>
<dbReference type="EMBL" id="MDYM01000011">
    <property type="protein sequence ID" value="OQD62847.1"/>
    <property type="molecule type" value="Genomic_DNA"/>
</dbReference>
<dbReference type="AlphaFoldDB" id="A0A1V6NE52"/>
<dbReference type="Proteomes" id="UP000191408">
    <property type="component" value="Unassembled WGS sequence"/>
</dbReference>
<dbReference type="OrthoDB" id="449382at2759"/>
<gene>
    <name evidence="2" type="ORF">PENPOL_c011G03119</name>
</gene>
<dbReference type="InterPro" id="IPR026893">
    <property type="entry name" value="Tyr/Ser_Pase_IphP-type"/>
</dbReference>
<feature type="domain" description="Tyrosine specific protein phosphatases" evidence="1">
    <location>
        <begin position="147"/>
        <end position="180"/>
    </location>
</feature>